<dbReference type="SUPFAM" id="SSF55681">
    <property type="entry name" value="Class II aaRS and biotin synthetases"/>
    <property type="match status" value="1"/>
</dbReference>
<evidence type="ECO:0000256" key="1">
    <source>
        <dbReference type="ARBA" id="ARBA00022598"/>
    </source>
</evidence>
<dbReference type="AlphaFoldDB" id="A0A1I7PHK8"/>
<evidence type="ECO:0000256" key="4">
    <source>
        <dbReference type="ARBA" id="ARBA00023267"/>
    </source>
</evidence>
<dbReference type="SUPFAM" id="SSF46785">
    <property type="entry name" value="Winged helix' DNA-binding domain"/>
    <property type="match status" value="1"/>
</dbReference>
<dbReference type="RefSeq" id="WP_069960485.1">
    <property type="nucleotide sequence ID" value="NZ_CP016094.1"/>
</dbReference>
<dbReference type="NCBIfam" id="TIGR00121">
    <property type="entry name" value="birA_ligase"/>
    <property type="match status" value="1"/>
</dbReference>
<dbReference type="Pfam" id="PF08279">
    <property type="entry name" value="HTH_11"/>
    <property type="match status" value="1"/>
</dbReference>
<keyword evidence="4 6" id="KW-0092">Biotin</keyword>
<dbReference type="InterPro" id="IPR036390">
    <property type="entry name" value="WH_DNA-bd_sf"/>
</dbReference>
<protein>
    <recommendedName>
        <fullName evidence="6">Bifunctional ligase/repressor BirA</fullName>
    </recommendedName>
    <alternativeName>
        <fullName evidence="6">Biotin--[acetyl-CoA-carboxylase] ligase</fullName>
        <ecNumber evidence="6">6.3.4.15</ecNumber>
    </alternativeName>
    <alternativeName>
        <fullName evidence="6">Biotin--protein ligase</fullName>
    </alternativeName>
    <alternativeName>
        <fullName evidence="6">Biotin-[acetyl-CoA carboxylase] synthetase</fullName>
    </alternativeName>
</protein>
<dbReference type="Proteomes" id="UP000095228">
    <property type="component" value="Chromosome"/>
</dbReference>
<dbReference type="STRING" id="1838286.Verru16b_00134"/>
<dbReference type="GO" id="GO:0005524">
    <property type="term" value="F:ATP binding"/>
    <property type="evidence" value="ECO:0007669"/>
    <property type="project" value="UniProtKB-UniRule"/>
</dbReference>
<dbReference type="GO" id="GO:0004077">
    <property type="term" value="F:biotin--[biotin carboxyl-carrier protein] ligase activity"/>
    <property type="evidence" value="ECO:0007669"/>
    <property type="project" value="UniProtKB-UniRule"/>
</dbReference>
<feature type="binding site" evidence="6">
    <location>
        <begin position="121"/>
        <end position="123"/>
    </location>
    <ligand>
        <name>biotin</name>
        <dbReference type="ChEBI" id="CHEBI:57586"/>
    </ligand>
</feature>
<evidence type="ECO:0000256" key="2">
    <source>
        <dbReference type="ARBA" id="ARBA00022741"/>
    </source>
</evidence>
<gene>
    <name evidence="8" type="primary">birA_1</name>
    <name evidence="6" type="synonym">birA</name>
    <name evidence="8" type="ORF">Verru16b_00134</name>
</gene>
<evidence type="ECO:0000313" key="8">
    <source>
        <dbReference type="EMBL" id="AOS43093.1"/>
    </source>
</evidence>
<keyword evidence="2 6" id="KW-0547">Nucleotide-binding</keyword>
<dbReference type="SUPFAM" id="SSF50037">
    <property type="entry name" value="C-terminal domain of transcriptional repressors"/>
    <property type="match status" value="1"/>
</dbReference>
<dbReference type="Pfam" id="PF02237">
    <property type="entry name" value="BPL_C"/>
    <property type="match status" value="1"/>
</dbReference>
<evidence type="ECO:0000259" key="7">
    <source>
        <dbReference type="PROSITE" id="PS51733"/>
    </source>
</evidence>
<dbReference type="PATRIC" id="fig|1838286.3.peg.130"/>
<comment type="similarity">
    <text evidence="6">Belongs to the biotin--protein ligase family.</text>
</comment>
<keyword evidence="6" id="KW-0238">DNA-binding</keyword>
<feature type="domain" description="BPL/LPL catalytic" evidence="7">
    <location>
        <begin position="70"/>
        <end position="261"/>
    </location>
</feature>
<keyword evidence="1 6" id="KW-0436">Ligase</keyword>
<dbReference type="Pfam" id="PF03099">
    <property type="entry name" value="BPL_LplA_LipB"/>
    <property type="match status" value="1"/>
</dbReference>
<dbReference type="InterPro" id="IPR045864">
    <property type="entry name" value="aa-tRNA-synth_II/BPL/LPL"/>
</dbReference>
<dbReference type="EC" id="6.3.4.15" evidence="6"/>
<feature type="binding site" evidence="6">
    <location>
        <position position="117"/>
    </location>
    <ligand>
        <name>biotin</name>
        <dbReference type="ChEBI" id="CHEBI:57586"/>
    </ligand>
</feature>
<accession>A0A1I7PHK8</accession>
<dbReference type="InterPro" id="IPR036388">
    <property type="entry name" value="WH-like_DNA-bd_sf"/>
</dbReference>
<dbReference type="InterPro" id="IPR030855">
    <property type="entry name" value="Bifunct_BirA"/>
</dbReference>
<feature type="binding site" evidence="6">
    <location>
        <begin position="93"/>
        <end position="95"/>
    </location>
    <ligand>
        <name>biotin</name>
        <dbReference type="ChEBI" id="CHEBI:57586"/>
    </ligand>
</feature>
<evidence type="ECO:0000256" key="3">
    <source>
        <dbReference type="ARBA" id="ARBA00022840"/>
    </source>
</evidence>
<proteinExistence type="inferred from homology"/>
<dbReference type="InterPro" id="IPR013196">
    <property type="entry name" value="HTH_11"/>
</dbReference>
<reference evidence="8 9" key="1">
    <citation type="submission" date="2016-06" db="EMBL/GenBank/DDBJ databases">
        <title>Three novel species with peptidoglycan cell walls form the new genus Lacunisphaera gen. nov. in the family Opitutaceae of the verrucomicrobial subdivision 4.</title>
        <authorList>
            <person name="Rast P."/>
            <person name="Gloeckner I."/>
            <person name="Jogler M."/>
            <person name="Boedeker C."/>
            <person name="Jeske O."/>
            <person name="Wiegand S."/>
            <person name="Reinhardt R."/>
            <person name="Schumann P."/>
            <person name="Rohde M."/>
            <person name="Spring S."/>
            <person name="Gloeckner F.O."/>
            <person name="Jogler C."/>
        </authorList>
    </citation>
    <scope>NUCLEOTIDE SEQUENCE [LARGE SCALE GENOMIC DNA]</scope>
    <source>
        <strain evidence="8 9">IG16b</strain>
    </source>
</reference>
<dbReference type="GO" id="GO:0006355">
    <property type="term" value="P:regulation of DNA-templated transcription"/>
    <property type="evidence" value="ECO:0007669"/>
    <property type="project" value="UniProtKB-UniRule"/>
</dbReference>
<dbReference type="HAMAP" id="MF_00978">
    <property type="entry name" value="Bifunct_BirA"/>
    <property type="match status" value="1"/>
</dbReference>
<dbReference type="EMBL" id="CP016094">
    <property type="protein sequence ID" value="AOS43093.1"/>
    <property type="molecule type" value="Genomic_DNA"/>
</dbReference>
<dbReference type="OrthoDB" id="9807064at2"/>
<dbReference type="Gene3D" id="1.10.10.10">
    <property type="entry name" value="Winged helix-like DNA-binding domain superfamily/Winged helix DNA-binding domain"/>
    <property type="match status" value="1"/>
</dbReference>
<dbReference type="Gene3D" id="3.30.930.10">
    <property type="entry name" value="Bira Bifunctional Protein, Domain 2"/>
    <property type="match status" value="1"/>
</dbReference>
<dbReference type="PANTHER" id="PTHR12835:SF5">
    <property type="entry name" value="BIOTIN--PROTEIN LIGASE"/>
    <property type="match status" value="1"/>
</dbReference>
<keyword evidence="6" id="KW-0804">Transcription</keyword>
<dbReference type="InterPro" id="IPR003142">
    <property type="entry name" value="BPL_C"/>
</dbReference>
<keyword evidence="6" id="KW-0678">Repressor</keyword>
<dbReference type="PANTHER" id="PTHR12835">
    <property type="entry name" value="BIOTIN PROTEIN LIGASE"/>
    <property type="match status" value="1"/>
</dbReference>
<dbReference type="InterPro" id="IPR004143">
    <property type="entry name" value="BPL_LPL_catalytic"/>
</dbReference>
<keyword evidence="3 6" id="KW-0067">ATP-binding</keyword>
<sequence length="329" mass="36192">MSQTEVTILRELLAADTGYVSGTKLAKQLGLSRVAVWMQLQKLTKQGFVFEAARSRGYRLAGFPPQLHQSLIQAHLAGRTRTPTLITLDRVDSTNTEAERHLAAGSRTPLVILAREQTQGRGRRGRVWHSPAAGNLYGTFVFRPKLEPTRLQDFTLWMGLNVCELIANFCSIEPGLKWPNDVHLQGRKAGGMLTEARIDADEVHDLVFGLGLNLNARAADLPRELQHSAISLAEAAGAPVDVNRFAAALIGRVLSACARFVENDYRDKFTELWTRFDLLRNQPVAVTQGDRTVTGTATGIDAEGSLLVRTAAGRTERFRAGEVTLSRQP</sequence>
<dbReference type="GO" id="GO:0005737">
    <property type="term" value="C:cytoplasm"/>
    <property type="evidence" value="ECO:0007669"/>
    <property type="project" value="TreeGrafter"/>
</dbReference>
<evidence type="ECO:0000256" key="6">
    <source>
        <dbReference type="HAMAP-Rule" id="MF_00978"/>
    </source>
</evidence>
<feature type="binding site" evidence="6">
    <location>
        <position position="188"/>
    </location>
    <ligand>
        <name>biotin</name>
        <dbReference type="ChEBI" id="CHEBI:57586"/>
    </ligand>
</feature>
<dbReference type="CDD" id="cd16442">
    <property type="entry name" value="BPL"/>
    <property type="match status" value="1"/>
</dbReference>
<feature type="DNA-binding region" description="H-T-H motif" evidence="6">
    <location>
        <begin position="22"/>
        <end position="41"/>
    </location>
</feature>
<dbReference type="Gene3D" id="2.30.30.100">
    <property type="match status" value="1"/>
</dbReference>
<comment type="catalytic activity">
    <reaction evidence="5 6">
        <text>biotin + L-lysyl-[protein] + ATP = N(6)-biotinyl-L-lysyl-[protein] + AMP + diphosphate + H(+)</text>
        <dbReference type="Rhea" id="RHEA:11756"/>
        <dbReference type="Rhea" id="RHEA-COMP:9752"/>
        <dbReference type="Rhea" id="RHEA-COMP:10505"/>
        <dbReference type="ChEBI" id="CHEBI:15378"/>
        <dbReference type="ChEBI" id="CHEBI:29969"/>
        <dbReference type="ChEBI" id="CHEBI:30616"/>
        <dbReference type="ChEBI" id="CHEBI:33019"/>
        <dbReference type="ChEBI" id="CHEBI:57586"/>
        <dbReference type="ChEBI" id="CHEBI:83144"/>
        <dbReference type="ChEBI" id="CHEBI:456215"/>
        <dbReference type="EC" id="6.3.4.15"/>
    </reaction>
</comment>
<dbReference type="PROSITE" id="PS51733">
    <property type="entry name" value="BPL_LPL_CATALYTIC"/>
    <property type="match status" value="1"/>
</dbReference>
<keyword evidence="9" id="KW-1185">Reference proteome</keyword>
<dbReference type="KEGG" id="obg:Verru16b_00134"/>
<organism evidence="8 9">
    <name type="scientific">Lacunisphaera limnophila</name>
    <dbReference type="NCBI Taxonomy" id="1838286"/>
    <lineage>
        <taxon>Bacteria</taxon>
        <taxon>Pseudomonadati</taxon>
        <taxon>Verrucomicrobiota</taxon>
        <taxon>Opitutia</taxon>
        <taxon>Opitutales</taxon>
        <taxon>Opitutaceae</taxon>
        <taxon>Lacunisphaera</taxon>
    </lineage>
</organism>
<dbReference type="InterPro" id="IPR004408">
    <property type="entry name" value="Biotin_CoA_COase_ligase"/>
</dbReference>
<dbReference type="InterPro" id="IPR008988">
    <property type="entry name" value="Transcriptional_repressor_C"/>
</dbReference>
<comment type="function">
    <text evidence="6">Acts both as a biotin--[acetyl-CoA-carboxylase] ligase and a repressor.</text>
</comment>
<evidence type="ECO:0000313" key="9">
    <source>
        <dbReference type="Proteomes" id="UP000095228"/>
    </source>
</evidence>
<name>A0A1I7PHK8_9BACT</name>
<evidence type="ECO:0000256" key="5">
    <source>
        <dbReference type="ARBA" id="ARBA00047846"/>
    </source>
</evidence>
<keyword evidence="6" id="KW-0805">Transcription regulation</keyword>
<dbReference type="GO" id="GO:0003677">
    <property type="term" value="F:DNA binding"/>
    <property type="evidence" value="ECO:0007669"/>
    <property type="project" value="UniProtKB-UniRule"/>
</dbReference>